<evidence type="ECO:0000313" key="7">
    <source>
        <dbReference type="Proteomes" id="UP000694620"/>
    </source>
</evidence>
<dbReference type="Proteomes" id="UP000694620">
    <property type="component" value="Chromosome 2"/>
</dbReference>
<proteinExistence type="predicted"/>
<dbReference type="Ensembl" id="ENSECRT00000008199.1">
    <property type="protein sequence ID" value="ENSECRP00000008069.1"/>
    <property type="gene ID" value="ENSECRG00000005383.1"/>
</dbReference>
<keyword evidence="7" id="KW-1185">Reference proteome</keyword>
<feature type="coiled-coil region" evidence="3">
    <location>
        <begin position="352"/>
        <end position="386"/>
    </location>
</feature>
<feature type="region of interest" description="Disordered" evidence="4">
    <location>
        <begin position="1"/>
        <end position="67"/>
    </location>
</feature>
<dbReference type="AlphaFoldDB" id="A0A8C4X604"/>
<dbReference type="SUPFAM" id="SSF47473">
    <property type="entry name" value="EF-hand"/>
    <property type="match status" value="1"/>
</dbReference>
<evidence type="ECO:0000256" key="1">
    <source>
        <dbReference type="ARBA" id="ARBA00022723"/>
    </source>
</evidence>
<accession>A0A8C4X604</accession>
<organism evidence="6 7">
    <name type="scientific">Erpetoichthys calabaricus</name>
    <name type="common">Rope fish</name>
    <name type="synonym">Calamoichthys calabaricus</name>
    <dbReference type="NCBI Taxonomy" id="27687"/>
    <lineage>
        <taxon>Eukaryota</taxon>
        <taxon>Metazoa</taxon>
        <taxon>Chordata</taxon>
        <taxon>Craniata</taxon>
        <taxon>Vertebrata</taxon>
        <taxon>Euteleostomi</taxon>
        <taxon>Actinopterygii</taxon>
        <taxon>Polypteriformes</taxon>
        <taxon>Polypteridae</taxon>
        <taxon>Erpetoichthys</taxon>
    </lineage>
</organism>
<keyword evidence="2" id="KW-0106">Calcium</keyword>
<dbReference type="InterPro" id="IPR011992">
    <property type="entry name" value="EF-hand-dom_pair"/>
</dbReference>
<keyword evidence="1" id="KW-0479">Metal-binding</keyword>
<dbReference type="PROSITE" id="PS00018">
    <property type="entry name" value="EF_HAND_1"/>
    <property type="match status" value="1"/>
</dbReference>
<dbReference type="GeneTree" id="ENSGT00440000033504"/>
<reference evidence="6" key="2">
    <citation type="submission" date="2025-08" db="UniProtKB">
        <authorList>
            <consortium name="Ensembl"/>
        </authorList>
    </citation>
    <scope>IDENTIFICATION</scope>
</reference>
<dbReference type="InterPro" id="IPR002048">
    <property type="entry name" value="EF_hand_dom"/>
</dbReference>
<dbReference type="PROSITE" id="PS50222">
    <property type="entry name" value="EF_HAND_2"/>
    <property type="match status" value="1"/>
</dbReference>
<feature type="coiled-coil region" evidence="3">
    <location>
        <begin position="295"/>
        <end position="322"/>
    </location>
</feature>
<evidence type="ECO:0000259" key="5">
    <source>
        <dbReference type="PROSITE" id="PS50222"/>
    </source>
</evidence>
<feature type="compositionally biased region" description="Basic and acidic residues" evidence="4">
    <location>
        <begin position="16"/>
        <end position="30"/>
    </location>
</feature>
<name>A0A8C4X604_ERPCA</name>
<reference evidence="6" key="3">
    <citation type="submission" date="2025-09" db="UniProtKB">
        <authorList>
            <consortium name="Ensembl"/>
        </authorList>
    </citation>
    <scope>IDENTIFICATION</scope>
</reference>
<keyword evidence="3" id="KW-0175">Coiled coil</keyword>
<evidence type="ECO:0000256" key="2">
    <source>
        <dbReference type="ARBA" id="ARBA00022837"/>
    </source>
</evidence>
<evidence type="ECO:0000313" key="6">
    <source>
        <dbReference type="Ensembl" id="ENSECRP00000008069.1"/>
    </source>
</evidence>
<sequence length="415" mass="48785">MESLHPGTDVSIGIKKGRESRGSTRREREAGSSPYPRKGPNIFDAIPVDQSAGADDSQRSDQSGAPGMSFQQEMLEKRLQNELPLTPEQLEDVFDNLDQDNNGYLTPLEFSMGLGKFIGVEVLSENEGFDTSVHEDTFVSGWDNDLSMLDDEDERRFCVMMQQHGAAQVFKDQSEVRELWARLRKDRPELLATFEKFLFKVSAHIQEVHLEKDSMEQALRRKECDHDKEVRSLYEEMEHQIKTEKDRLLYQDSSRQIGKNVELQKELQIREHELEGIVGRQRQLERQLHELSYEQTETRIQNERLRHRNEDLLEQLEHTRHELQTTQFHLGHLQDEAQRERKRKDKDVLNVSKNMQKEKESLLRQLELLREMNRKLRDERDAHEARKMVSLKPKAMTSSLPKCHYRYLNLPTLLQ</sequence>
<protein>
    <submittedName>
        <fullName evidence="6">Calcium release activated channel regulator 2B</fullName>
    </submittedName>
</protein>
<dbReference type="Gene3D" id="1.10.238.10">
    <property type="entry name" value="EF-hand"/>
    <property type="match status" value="1"/>
</dbReference>
<reference evidence="6" key="1">
    <citation type="submission" date="2021-06" db="EMBL/GenBank/DDBJ databases">
        <authorList>
            <consortium name="Wellcome Sanger Institute Data Sharing"/>
        </authorList>
    </citation>
    <scope>NUCLEOTIDE SEQUENCE [LARGE SCALE GENOMIC DNA]</scope>
</reference>
<gene>
    <name evidence="6" type="primary">CRACR2B</name>
</gene>
<dbReference type="InterPro" id="IPR018247">
    <property type="entry name" value="EF_Hand_1_Ca_BS"/>
</dbReference>
<feature type="domain" description="EF-hand" evidence="5">
    <location>
        <begin position="85"/>
        <end position="120"/>
    </location>
</feature>
<evidence type="ECO:0000256" key="4">
    <source>
        <dbReference type="SAM" id="MobiDB-lite"/>
    </source>
</evidence>
<dbReference type="GO" id="GO:0005509">
    <property type="term" value="F:calcium ion binding"/>
    <property type="evidence" value="ECO:0007669"/>
    <property type="project" value="InterPro"/>
</dbReference>
<evidence type="ECO:0000256" key="3">
    <source>
        <dbReference type="SAM" id="Coils"/>
    </source>
</evidence>